<comment type="caution">
    <text evidence="1">The sequence shown here is derived from an EMBL/GenBank/DDBJ whole genome shotgun (WGS) entry which is preliminary data.</text>
</comment>
<organism evidence="1 2">
    <name type="scientific">Pleuronectes platessa</name>
    <name type="common">European plaice</name>
    <dbReference type="NCBI Taxonomy" id="8262"/>
    <lineage>
        <taxon>Eukaryota</taxon>
        <taxon>Metazoa</taxon>
        <taxon>Chordata</taxon>
        <taxon>Craniata</taxon>
        <taxon>Vertebrata</taxon>
        <taxon>Euteleostomi</taxon>
        <taxon>Actinopterygii</taxon>
        <taxon>Neopterygii</taxon>
        <taxon>Teleostei</taxon>
        <taxon>Neoteleostei</taxon>
        <taxon>Acanthomorphata</taxon>
        <taxon>Carangaria</taxon>
        <taxon>Pleuronectiformes</taxon>
        <taxon>Pleuronectoidei</taxon>
        <taxon>Pleuronectidae</taxon>
        <taxon>Pleuronectes</taxon>
    </lineage>
</organism>
<dbReference type="Proteomes" id="UP001153269">
    <property type="component" value="Unassembled WGS sequence"/>
</dbReference>
<dbReference type="AlphaFoldDB" id="A0A9N7YQL9"/>
<sequence>MIPCRRCLLRSLVHVQQYGLESRRRPCALCAWVSGCLPSVHAKEPGCTKDAMAPLLVARPPPSLSLGYSHSEQVAPVTLSGNDNRDATAECKGASEHRVSSNTVPSYFICSAMLRLESQMPLSPGRRAFGMAPGDCYHSSPSSLHHTISTFLPDPILPLILDLARRRPVRLGAELFLEQHLAQIEKSDFPDLRASVKDFEGTGSVPSPQQHAFVSLLTINVFTSTRGISFSDGFSVKRLF</sequence>
<evidence type="ECO:0000313" key="1">
    <source>
        <dbReference type="EMBL" id="CAB1434307.1"/>
    </source>
</evidence>
<keyword evidence="2" id="KW-1185">Reference proteome</keyword>
<evidence type="ECO:0000313" key="2">
    <source>
        <dbReference type="Proteomes" id="UP001153269"/>
    </source>
</evidence>
<name>A0A9N7YQL9_PLEPL</name>
<accession>A0A9N7YQL9</accession>
<reference evidence="1" key="1">
    <citation type="submission" date="2020-03" db="EMBL/GenBank/DDBJ databases">
        <authorList>
            <person name="Weist P."/>
        </authorList>
    </citation>
    <scope>NUCLEOTIDE SEQUENCE</scope>
</reference>
<proteinExistence type="predicted"/>
<protein>
    <submittedName>
        <fullName evidence="1">Uncharacterized protein</fullName>
    </submittedName>
</protein>
<dbReference type="EMBL" id="CADEAL010001649">
    <property type="protein sequence ID" value="CAB1434307.1"/>
    <property type="molecule type" value="Genomic_DNA"/>
</dbReference>
<gene>
    <name evidence="1" type="ORF">PLEPLA_LOCUS22360</name>
</gene>